<evidence type="ECO:0000313" key="1">
    <source>
        <dbReference type="EMBL" id="EQB50720.1"/>
    </source>
</evidence>
<accession>T0LR68</accession>
<protein>
    <recommendedName>
        <fullName evidence="3">SnoaL-like domain-containing protein</fullName>
    </recommendedName>
</protein>
<evidence type="ECO:0000313" key="2">
    <source>
        <dbReference type="Proteomes" id="UP000015530"/>
    </source>
</evidence>
<comment type="caution">
    <text evidence="1">The sequence shown here is derived from an EMBL/GenBank/DDBJ whole genome shotgun (WGS) entry which is preliminary data.</text>
</comment>
<dbReference type="OrthoDB" id="4806180at2759"/>
<sequence>MPDEPSTVAGDEYHRQNFDDYAQELASVSKDRLMRPAIEQMVRQYFRAADEKKWDIIMEFFGTHPTFIGGLKEPGWIFRGRDDVLNHFKTWTSVIERTIPKMIIVDRGRVTCHLVAFYQNPEHVESGHFQEFHSVAIMDLDVKNRIMRMEYRDIDQEITVYEGGKSDVEASAKEAEKSIVRINYLS</sequence>
<dbReference type="HOGENOM" id="CLU_124529_0_0_1"/>
<gene>
    <name evidence="1" type="ORF">CGLO_09815</name>
</gene>
<dbReference type="EMBL" id="AMYD01001971">
    <property type="protein sequence ID" value="EQB50720.1"/>
    <property type="molecule type" value="Genomic_DNA"/>
</dbReference>
<organism evidence="1 2">
    <name type="scientific">Colletotrichum gloeosporioides (strain Cg-14)</name>
    <name type="common">Anthracnose fungus</name>
    <name type="synonym">Glomerella cingulata</name>
    <dbReference type="NCBI Taxonomy" id="1237896"/>
    <lineage>
        <taxon>Eukaryota</taxon>
        <taxon>Fungi</taxon>
        <taxon>Dikarya</taxon>
        <taxon>Ascomycota</taxon>
        <taxon>Pezizomycotina</taxon>
        <taxon>Sordariomycetes</taxon>
        <taxon>Hypocreomycetidae</taxon>
        <taxon>Glomerellales</taxon>
        <taxon>Glomerellaceae</taxon>
        <taxon>Colletotrichum</taxon>
        <taxon>Colletotrichum gloeosporioides species complex</taxon>
    </lineage>
</organism>
<proteinExistence type="predicted"/>
<dbReference type="Proteomes" id="UP000015530">
    <property type="component" value="Unassembled WGS sequence"/>
</dbReference>
<dbReference type="Gene3D" id="3.10.450.50">
    <property type="match status" value="1"/>
</dbReference>
<dbReference type="AlphaFoldDB" id="T0LR68"/>
<dbReference type="SUPFAM" id="SSF54427">
    <property type="entry name" value="NTF2-like"/>
    <property type="match status" value="1"/>
</dbReference>
<name>T0LR68_COLGC</name>
<reference evidence="2" key="1">
    <citation type="journal article" date="2013" name="Mol. Plant Microbe Interact.">
        <title>Global aspects of pacC regulation of pathogenicity genes in Colletotrichum gloeosporioides as revealed by transcriptome analysis.</title>
        <authorList>
            <person name="Alkan N."/>
            <person name="Meng X."/>
            <person name="Friedlander G."/>
            <person name="Reuveni E."/>
            <person name="Sukno S."/>
            <person name="Sherman A."/>
            <person name="Thon M."/>
            <person name="Fluhr R."/>
            <person name="Prusky D."/>
        </authorList>
    </citation>
    <scope>NUCLEOTIDE SEQUENCE [LARGE SCALE GENOMIC DNA]</scope>
    <source>
        <strain evidence="2">Cg-14</strain>
    </source>
</reference>
<dbReference type="InterPro" id="IPR032710">
    <property type="entry name" value="NTF2-like_dom_sf"/>
</dbReference>
<evidence type="ECO:0008006" key="3">
    <source>
        <dbReference type="Google" id="ProtNLM"/>
    </source>
</evidence>
<dbReference type="OMA" id="RIMRMEY"/>